<organism evidence="6 7">
    <name type="scientific">Marinomonas sargassi</name>
    <dbReference type="NCBI Taxonomy" id="2984494"/>
    <lineage>
        <taxon>Bacteria</taxon>
        <taxon>Pseudomonadati</taxon>
        <taxon>Pseudomonadota</taxon>
        <taxon>Gammaproteobacteria</taxon>
        <taxon>Oceanospirillales</taxon>
        <taxon>Oceanospirillaceae</taxon>
        <taxon>Marinomonas</taxon>
    </lineage>
</organism>
<dbReference type="SUPFAM" id="SSF53850">
    <property type="entry name" value="Periplasmic binding protein-like II"/>
    <property type="match status" value="1"/>
</dbReference>
<comment type="similarity">
    <text evidence="1">Belongs to the LysR transcriptional regulatory family.</text>
</comment>
<keyword evidence="7" id="KW-1185">Reference proteome</keyword>
<dbReference type="Pfam" id="PF00126">
    <property type="entry name" value="HTH_1"/>
    <property type="match status" value="1"/>
</dbReference>
<evidence type="ECO:0000256" key="2">
    <source>
        <dbReference type="ARBA" id="ARBA00023015"/>
    </source>
</evidence>
<evidence type="ECO:0000256" key="1">
    <source>
        <dbReference type="ARBA" id="ARBA00009437"/>
    </source>
</evidence>
<dbReference type="PROSITE" id="PS50931">
    <property type="entry name" value="HTH_LYSR"/>
    <property type="match status" value="1"/>
</dbReference>
<accession>A0ABT2YUI7</accession>
<dbReference type="CDD" id="cd05466">
    <property type="entry name" value="PBP2_LTTR_substrate"/>
    <property type="match status" value="1"/>
</dbReference>
<gene>
    <name evidence="6" type="ORF">OFY17_11730</name>
</gene>
<dbReference type="SUPFAM" id="SSF46785">
    <property type="entry name" value="Winged helix' DNA-binding domain"/>
    <property type="match status" value="1"/>
</dbReference>
<dbReference type="Gene3D" id="1.10.10.10">
    <property type="entry name" value="Winged helix-like DNA-binding domain superfamily/Winged helix DNA-binding domain"/>
    <property type="match status" value="1"/>
</dbReference>
<dbReference type="Proteomes" id="UP001209713">
    <property type="component" value="Unassembled WGS sequence"/>
</dbReference>
<protein>
    <submittedName>
        <fullName evidence="6">LysR family transcriptional regulator</fullName>
    </submittedName>
</protein>
<name>A0ABT2YUI7_9GAMM</name>
<keyword evidence="2" id="KW-0805">Transcription regulation</keyword>
<keyword evidence="4" id="KW-0804">Transcription</keyword>
<dbReference type="InterPro" id="IPR000847">
    <property type="entry name" value="LysR_HTH_N"/>
</dbReference>
<dbReference type="PANTHER" id="PTHR30126">
    <property type="entry name" value="HTH-TYPE TRANSCRIPTIONAL REGULATOR"/>
    <property type="match status" value="1"/>
</dbReference>
<evidence type="ECO:0000256" key="4">
    <source>
        <dbReference type="ARBA" id="ARBA00023163"/>
    </source>
</evidence>
<dbReference type="EMBL" id="JAOVZB010000005">
    <property type="protein sequence ID" value="MCV2403542.1"/>
    <property type="molecule type" value="Genomic_DNA"/>
</dbReference>
<reference evidence="6 7" key="1">
    <citation type="submission" date="2022-10" db="EMBL/GenBank/DDBJ databases">
        <title>Marinomonas transparenta sp. nov. and Marinomonas sargassi sp. nov., isolated from marine alga (Sargassum natans (L.) Gaillon).</title>
        <authorList>
            <person name="Wang Y."/>
        </authorList>
    </citation>
    <scope>NUCLEOTIDE SEQUENCE [LARGE SCALE GENOMIC DNA]</scope>
    <source>
        <strain evidence="6 7">C2222</strain>
    </source>
</reference>
<sequence length="312" mass="35518">MNERNYSLGQVGDHEIKQLKVFKMVVDCGGFSAAETMLNIGRSTISSHITNLEARLNLVLCKRGRGGFSLTEEGRVIYQMTENLLESLDSFRTTVNNLNSSLTGKLRIASSDNISLDPRCYFPRLIQDFSSTAPDVFINTNVSSMAKIERMVLNDEADIGFIPYHRKLEGLEYFHLYNDQCYLYCRQDHPLTTMNEADQDIHINTFPATHAGLKPHESISTKIANMNLKAVSYFYDSRLALILSGQFIGFLPEQYAQSYVDQEQIVSIKPQNNHYTLGIAVIYKKTNQPNKARELFLDILSRIFKETRSAPY</sequence>
<dbReference type="RefSeq" id="WP_263530921.1">
    <property type="nucleotide sequence ID" value="NZ_JAOVZB010000005.1"/>
</dbReference>
<evidence type="ECO:0000313" key="7">
    <source>
        <dbReference type="Proteomes" id="UP001209713"/>
    </source>
</evidence>
<dbReference type="PANTHER" id="PTHR30126:SF98">
    <property type="entry name" value="HTH-TYPE TRANSCRIPTIONAL ACTIVATOR BAUR"/>
    <property type="match status" value="1"/>
</dbReference>
<evidence type="ECO:0000256" key="3">
    <source>
        <dbReference type="ARBA" id="ARBA00023125"/>
    </source>
</evidence>
<dbReference type="Pfam" id="PF03466">
    <property type="entry name" value="LysR_substrate"/>
    <property type="match status" value="1"/>
</dbReference>
<dbReference type="Gene3D" id="3.40.190.290">
    <property type="match status" value="1"/>
</dbReference>
<evidence type="ECO:0000259" key="5">
    <source>
        <dbReference type="PROSITE" id="PS50931"/>
    </source>
</evidence>
<comment type="caution">
    <text evidence="6">The sequence shown here is derived from an EMBL/GenBank/DDBJ whole genome shotgun (WGS) entry which is preliminary data.</text>
</comment>
<dbReference type="InterPro" id="IPR036390">
    <property type="entry name" value="WH_DNA-bd_sf"/>
</dbReference>
<keyword evidence="3" id="KW-0238">DNA-binding</keyword>
<dbReference type="InterPro" id="IPR005119">
    <property type="entry name" value="LysR_subst-bd"/>
</dbReference>
<evidence type="ECO:0000313" key="6">
    <source>
        <dbReference type="EMBL" id="MCV2403542.1"/>
    </source>
</evidence>
<feature type="domain" description="HTH lysR-type" evidence="5">
    <location>
        <begin position="14"/>
        <end position="71"/>
    </location>
</feature>
<dbReference type="InterPro" id="IPR036388">
    <property type="entry name" value="WH-like_DNA-bd_sf"/>
</dbReference>
<proteinExistence type="inferred from homology"/>